<evidence type="ECO:0000313" key="2">
    <source>
        <dbReference type="Proteomes" id="UP000821865"/>
    </source>
</evidence>
<comment type="caution">
    <text evidence="1">The sequence shown here is derived from an EMBL/GenBank/DDBJ whole genome shotgun (WGS) entry which is preliminary data.</text>
</comment>
<sequence length="84" mass="9367">MENGQVITIAKPGKKPSLQALRPISLTSCIAKLFKRVIHSRVQNFIEDRGRFPATMLGFRSRLSTQDAFLLLQEEVLKGVPTDG</sequence>
<reference evidence="1" key="1">
    <citation type="submission" date="2020-05" db="EMBL/GenBank/DDBJ databases">
        <title>Large-scale comparative analyses of tick genomes elucidate their genetic diversity and vector capacities.</title>
        <authorList>
            <person name="Jia N."/>
            <person name="Wang J."/>
            <person name="Shi W."/>
            <person name="Du L."/>
            <person name="Sun Y."/>
            <person name="Zhan W."/>
            <person name="Jiang J."/>
            <person name="Wang Q."/>
            <person name="Zhang B."/>
            <person name="Ji P."/>
            <person name="Sakyi L.B."/>
            <person name="Cui X."/>
            <person name="Yuan T."/>
            <person name="Jiang B."/>
            <person name="Yang W."/>
            <person name="Lam T.T.-Y."/>
            <person name="Chang Q."/>
            <person name="Ding S."/>
            <person name="Wang X."/>
            <person name="Zhu J."/>
            <person name="Ruan X."/>
            <person name="Zhao L."/>
            <person name="Wei J."/>
            <person name="Que T."/>
            <person name="Du C."/>
            <person name="Cheng J."/>
            <person name="Dai P."/>
            <person name="Han X."/>
            <person name="Huang E."/>
            <person name="Gao Y."/>
            <person name="Liu J."/>
            <person name="Shao H."/>
            <person name="Ye R."/>
            <person name="Li L."/>
            <person name="Wei W."/>
            <person name="Wang X."/>
            <person name="Wang C."/>
            <person name="Yang T."/>
            <person name="Huo Q."/>
            <person name="Li W."/>
            <person name="Guo W."/>
            <person name="Chen H."/>
            <person name="Zhou L."/>
            <person name="Ni X."/>
            <person name="Tian J."/>
            <person name="Zhou Y."/>
            <person name="Sheng Y."/>
            <person name="Liu T."/>
            <person name="Pan Y."/>
            <person name="Xia L."/>
            <person name="Li J."/>
            <person name="Zhao F."/>
            <person name="Cao W."/>
        </authorList>
    </citation>
    <scope>NUCLEOTIDE SEQUENCE</scope>
    <source>
        <strain evidence="1">Dsil-2018</strain>
    </source>
</reference>
<protein>
    <submittedName>
        <fullName evidence="1">Uncharacterized protein</fullName>
    </submittedName>
</protein>
<gene>
    <name evidence="1" type="ORF">HPB49_007397</name>
</gene>
<accession>A0ACB8DBK5</accession>
<keyword evidence="2" id="KW-1185">Reference proteome</keyword>
<name>A0ACB8DBK5_DERSI</name>
<proteinExistence type="predicted"/>
<organism evidence="1 2">
    <name type="scientific">Dermacentor silvarum</name>
    <name type="common">Tick</name>
    <dbReference type="NCBI Taxonomy" id="543639"/>
    <lineage>
        <taxon>Eukaryota</taxon>
        <taxon>Metazoa</taxon>
        <taxon>Ecdysozoa</taxon>
        <taxon>Arthropoda</taxon>
        <taxon>Chelicerata</taxon>
        <taxon>Arachnida</taxon>
        <taxon>Acari</taxon>
        <taxon>Parasitiformes</taxon>
        <taxon>Ixodida</taxon>
        <taxon>Ixodoidea</taxon>
        <taxon>Ixodidae</taxon>
        <taxon>Rhipicephalinae</taxon>
        <taxon>Dermacentor</taxon>
    </lineage>
</organism>
<dbReference type="EMBL" id="CM023471">
    <property type="protein sequence ID" value="KAH7965411.1"/>
    <property type="molecule type" value="Genomic_DNA"/>
</dbReference>
<dbReference type="Proteomes" id="UP000821865">
    <property type="component" value="Chromosome 2"/>
</dbReference>
<evidence type="ECO:0000313" key="1">
    <source>
        <dbReference type="EMBL" id="KAH7965411.1"/>
    </source>
</evidence>